<dbReference type="PROSITE" id="PS51257">
    <property type="entry name" value="PROKAR_LIPOPROTEIN"/>
    <property type="match status" value="1"/>
</dbReference>
<feature type="region of interest" description="Disordered" evidence="1">
    <location>
        <begin position="37"/>
        <end position="63"/>
    </location>
</feature>
<sequence length="254" mass="29458">MKKMKIISILMIILVITGCGQKNAEGEIEAPKVTVLEEREATESPKVDIPDNETKKSRPEEILSPSKDEVLSKRAQVLDGMSDEEIDDMNQVIKDINIEFERAIMWDNCLVRLSDPEDMLWNLLSNTGEVQIGWAYEEEALKIKKNTELSEDEFNKQYGTKVIQYNEYTAEDFIVCMEKLRESTNCEDLKKDFDQLIDNMEKAEETHNVEYIEAIYKIVHDMDYFLLRYGPEDVGKYTKDSSTVDKYYGALNVY</sequence>
<dbReference type="RefSeq" id="WP_031390424.1">
    <property type="nucleotide sequence ID" value="NZ_JPNB01000001.1"/>
</dbReference>
<keyword evidence="4" id="KW-1185">Reference proteome</keyword>
<evidence type="ECO:0000256" key="1">
    <source>
        <dbReference type="SAM" id="MobiDB-lite"/>
    </source>
</evidence>
<reference evidence="3 4" key="1">
    <citation type="submission" date="2019-03" db="EMBL/GenBank/DDBJ databases">
        <title>Genomic Encyclopedia of Type Strains, Phase IV (KMG-IV): sequencing the most valuable type-strain genomes for metagenomic binning, comparative biology and taxonomic classification.</title>
        <authorList>
            <person name="Goeker M."/>
        </authorList>
    </citation>
    <scope>NUCLEOTIDE SEQUENCE [LARGE SCALE GENOMIC DNA]</scope>
    <source>
        <strain evidence="3 4">DSM 100556</strain>
    </source>
</reference>
<dbReference type="EMBL" id="SLUO01000005">
    <property type="protein sequence ID" value="TCL58841.1"/>
    <property type="molecule type" value="Genomic_DNA"/>
</dbReference>
<evidence type="ECO:0008006" key="5">
    <source>
        <dbReference type="Google" id="ProtNLM"/>
    </source>
</evidence>
<evidence type="ECO:0000313" key="4">
    <source>
        <dbReference type="Proteomes" id="UP000295718"/>
    </source>
</evidence>
<feature type="signal peptide" evidence="2">
    <location>
        <begin position="1"/>
        <end position="24"/>
    </location>
</feature>
<evidence type="ECO:0000256" key="2">
    <source>
        <dbReference type="SAM" id="SignalP"/>
    </source>
</evidence>
<feature type="chain" id="PRO_5020377219" description="Lipoprotein" evidence="2">
    <location>
        <begin position="25"/>
        <end position="254"/>
    </location>
</feature>
<proteinExistence type="predicted"/>
<dbReference type="AlphaFoldDB" id="A0A4R1R0N2"/>
<organism evidence="3 4">
    <name type="scientific">Kineothrix alysoides</name>
    <dbReference type="NCBI Taxonomy" id="1469948"/>
    <lineage>
        <taxon>Bacteria</taxon>
        <taxon>Bacillati</taxon>
        <taxon>Bacillota</taxon>
        <taxon>Clostridia</taxon>
        <taxon>Lachnospirales</taxon>
        <taxon>Lachnospiraceae</taxon>
        <taxon>Kineothrix</taxon>
    </lineage>
</organism>
<protein>
    <recommendedName>
        <fullName evidence="5">Lipoprotein</fullName>
    </recommendedName>
</protein>
<dbReference type="Proteomes" id="UP000295718">
    <property type="component" value="Unassembled WGS sequence"/>
</dbReference>
<evidence type="ECO:0000313" key="3">
    <source>
        <dbReference type="EMBL" id="TCL58841.1"/>
    </source>
</evidence>
<gene>
    <name evidence="3" type="ORF">EDD76_10511</name>
</gene>
<dbReference type="OrthoDB" id="2067931at2"/>
<keyword evidence="2" id="KW-0732">Signal</keyword>
<accession>A0A4R1R0N2</accession>
<name>A0A4R1R0N2_9FIRM</name>
<comment type="caution">
    <text evidence="3">The sequence shown here is derived from an EMBL/GenBank/DDBJ whole genome shotgun (WGS) entry which is preliminary data.</text>
</comment>